<dbReference type="GO" id="GO:0004519">
    <property type="term" value="F:endonuclease activity"/>
    <property type="evidence" value="ECO:0007669"/>
    <property type="project" value="InterPro"/>
</dbReference>
<dbReference type="GO" id="GO:0006281">
    <property type="term" value="P:DNA repair"/>
    <property type="evidence" value="ECO:0007669"/>
    <property type="project" value="InterPro"/>
</dbReference>
<comment type="caution">
    <text evidence="1">The sequence shown here is derived from an EMBL/GenBank/DDBJ whole genome shotgun (WGS) entry which is preliminary data.</text>
</comment>
<dbReference type="OrthoDB" id="1431600at2759"/>
<dbReference type="Proteomes" id="UP000554482">
    <property type="component" value="Unassembled WGS sequence"/>
</dbReference>
<reference evidence="1 2" key="1">
    <citation type="submission" date="2020-06" db="EMBL/GenBank/DDBJ databases">
        <title>Transcriptomic and genomic resources for Thalictrum thalictroides and T. hernandezii: Facilitating candidate gene discovery in an emerging model plant lineage.</title>
        <authorList>
            <person name="Arias T."/>
            <person name="Riano-Pachon D.M."/>
            <person name="Di Stilio V.S."/>
        </authorList>
    </citation>
    <scope>NUCLEOTIDE SEQUENCE [LARGE SCALE GENOMIC DNA]</scope>
    <source>
        <strain evidence="2">cv. WT478/WT964</strain>
        <tissue evidence="1">Leaves</tissue>
    </source>
</reference>
<proteinExistence type="predicted"/>
<sequence length="86" mass="9646">MAKVLLWNARGLCNLDAQGSVKWLLNKSKADIVMLQETKIKEKAVVDNASMFPVGWRWEFVPSLRLSGGMLMARNPNVIDMKASLL</sequence>
<dbReference type="SUPFAM" id="SSF56219">
    <property type="entry name" value="DNase I-like"/>
    <property type="match status" value="1"/>
</dbReference>
<dbReference type="InterPro" id="IPR020847">
    <property type="entry name" value="AP_endonuclease_F1_BS"/>
</dbReference>
<keyword evidence="2" id="KW-1185">Reference proteome</keyword>
<dbReference type="GO" id="GO:0003677">
    <property type="term" value="F:DNA binding"/>
    <property type="evidence" value="ECO:0007669"/>
    <property type="project" value="InterPro"/>
</dbReference>
<organism evidence="1 2">
    <name type="scientific">Thalictrum thalictroides</name>
    <name type="common">Rue-anemone</name>
    <name type="synonym">Anemone thalictroides</name>
    <dbReference type="NCBI Taxonomy" id="46969"/>
    <lineage>
        <taxon>Eukaryota</taxon>
        <taxon>Viridiplantae</taxon>
        <taxon>Streptophyta</taxon>
        <taxon>Embryophyta</taxon>
        <taxon>Tracheophyta</taxon>
        <taxon>Spermatophyta</taxon>
        <taxon>Magnoliopsida</taxon>
        <taxon>Ranunculales</taxon>
        <taxon>Ranunculaceae</taxon>
        <taxon>Thalictroideae</taxon>
        <taxon>Thalictrum</taxon>
    </lineage>
</organism>
<protein>
    <submittedName>
        <fullName evidence="1">Uncharacterized protein</fullName>
    </submittedName>
</protein>
<dbReference type="EMBL" id="JABWDY010034050">
    <property type="protein sequence ID" value="KAF5182983.1"/>
    <property type="molecule type" value="Genomic_DNA"/>
</dbReference>
<dbReference type="InterPro" id="IPR036691">
    <property type="entry name" value="Endo/exonu/phosph_ase_sf"/>
</dbReference>
<dbReference type="AlphaFoldDB" id="A0A7J6VDK2"/>
<accession>A0A7J6VDK2</accession>
<dbReference type="PROSITE" id="PS00726">
    <property type="entry name" value="AP_NUCLEASE_F1_1"/>
    <property type="match status" value="1"/>
</dbReference>
<evidence type="ECO:0000313" key="1">
    <source>
        <dbReference type="EMBL" id="KAF5182983.1"/>
    </source>
</evidence>
<gene>
    <name evidence="1" type="ORF">FRX31_027430</name>
</gene>
<evidence type="ECO:0000313" key="2">
    <source>
        <dbReference type="Proteomes" id="UP000554482"/>
    </source>
</evidence>
<name>A0A7J6VDK2_THATH</name>
<dbReference type="Gene3D" id="3.60.10.10">
    <property type="entry name" value="Endonuclease/exonuclease/phosphatase"/>
    <property type="match status" value="1"/>
</dbReference>
<feature type="non-terminal residue" evidence="1">
    <location>
        <position position="86"/>
    </location>
</feature>